<dbReference type="SUPFAM" id="SSF51658">
    <property type="entry name" value="Xylose isomerase-like"/>
    <property type="match status" value="1"/>
</dbReference>
<dbReference type="PANTHER" id="PTHR12110">
    <property type="entry name" value="HYDROXYPYRUVATE ISOMERASE"/>
    <property type="match status" value="1"/>
</dbReference>
<dbReference type="InterPro" id="IPR050312">
    <property type="entry name" value="IolE/XylAMocC-like"/>
</dbReference>
<dbReference type="InterPro" id="IPR013022">
    <property type="entry name" value="Xyl_isomerase-like_TIM-brl"/>
</dbReference>
<sequence>MINFGVRGHDVPFDGTPEDLARAIAATGAHNVQFALNALFPDLPSGEKEINPGMGTYFRRVLAEQGVQIAVLSCYVNMIHPDPAQREPLLRKFEAYLRHARYFGAPIVASETGSVLETLGVYTEANFTEEAYQDALGVIRRLVAAGERYGTIVGIEPGRNHPIHDLATIERLIADVDSPWMGIVLDPSVLIDGNTYEGQINLIEEAFARFGEHIVAMHLKDFQPVPGQTELRMCNIGDGVMRVGDALRIVERYRPYLPVMTEETKGDAIGVAIRRYGDF</sequence>
<gene>
    <name evidence="2" type="ORF">BBIA_2528</name>
</gene>
<dbReference type="AlphaFoldDB" id="A0A086ZSW0"/>
<name>A0A086ZSW0_9BIFI</name>
<comment type="caution">
    <text evidence="2">The sequence shown here is derived from an EMBL/GenBank/DDBJ whole genome shotgun (WGS) entry which is preliminary data.</text>
</comment>
<evidence type="ECO:0000259" key="1">
    <source>
        <dbReference type="Pfam" id="PF01261"/>
    </source>
</evidence>
<organism evidence="2 3">
    <name type="scientific">Bifidobacterium biavatii DSM 23969</name>
    <dbReference type="NCBI Taxonomy" id="1437608"/>
    <lineage>
        <taxon>Bacteria</taxon>
        <taxon>Bacillati</taxon>
        <taxon>Actinomycetota</taxon>
        <taxon>Actinomycetes</taxon>
        <taxon>Bifidobacteriales</taxon>
        <taxon>Bifidobacteriaceae</taxon>
        <taxon>Bifidobacterium</taxon>
    </lineage>
</organism>
<dbReference type="Pfam" id="PF01261">
    <property type="entry name" value="AP_endonuc_2"/>
    <property type="match status" value="1"/>
</dbReference>
<reference evidence="2 3" key="1">
    <citation type="submission" date="2014-03" db="EMBL/GenBank/DDBJ databases">
        <title>Genomics of Bifidobacteria.</title>
        <authorList>
            <person name="Ventura M."/>
            <person name="Milani C."/>
            <person name="Lugli G.A."/>
        </authorList>
    </citation>
    <scope>NUCLEOTIDE SEQUENCE [LARGE SCALE GENOMIC DNA]</scope>
    <source>
        <strain evidence="2 3">DSM 23969</strain>
    </source>
</reference>
<evidence type="ECO:0000313" key="2">
    <source>
        <dbReference type="EMBL" id="KFI49610.1"/>
    </source>
</evidence>
<keyword evidence="2" id="KW-0540">Nuclease</keyword>
<dbReference type="GO" id="GO:0004519">
    <property type="term" value="F:endonuclease activity"/>
    <property type="evidence" value="ECO:0007669"/>
    <property type="project" value="UniProtKB-KW"/>
</dbReference>
<feature type="domain" description="Xylose isomerase-like TIM barrel" evidence="1">
    <location>
        <begin position="23"/>
        <end position="252"/>
    </location>
</feature>
<keyword evidence="2" id="KW-0378">Hydrolase</keyword>
<evidence type="ECO:0000313" key="3">
    <source>
        <dbReference type="Proteomes" id="UP000029108"/>
    </source>
</evidence>
<dbReference type="Gene3D" id="3.20.20.150">
    <property type="entry name" value="Divalent-metal-dependent TIM barrel enzymes"/>
    <property type="match status" value="1"/>
</dbReference>
<dbReference type="InterPro" id="IPR036237">
    <property type="entry name" value="Xyl_isomerase-like_sf"/>
</dbReference>
<proteinExistence type="predicted"/>
<dbReference type="PANTHER" id="PTHR12110:SF21">
    <property type="entry name" value="XYLOSE ISOMERASE-LIKE TIM BARREL DOMAIN-CONTAINING PROTEIN"/>
    <property type="match status" value="1"/>
</dbReference>
<keyword evidence="2" id="KW-0255">Endonuclease</keyword>
<dbReference type="OrthoDB" id="6629724at2"/>
<keyword evidence="3" id="KW-1185">Reference proteome</keyword>
<protein>
    <submittedName>
        <fullName evidence="2">AP endonuclease</fullName>
    </submittedName>
</protein>
<dbReference type="EMBL" id="JGYN01000022">
    <property type="protein sequence ID" value="KFI49610.1"/>
    <property type="molecule type" value="Genomic_DNA"/>
</dbReference>
<dbReference type="Proteomes" id="UP000029108">
    <property type="component" value="Unassembled WGS sequence"/>
</dbReference>
<accession>A0A086ZSW0</accession>
<dbReference type="eggNOG" id="COG1082">
    <property type="taxonomic scope" value="Bacteria"/>
</dbReference>
<dbReference type="STRING" id="1437608.GCA_000771645_02169"/>
<dbReference type="RefSeq" id="WP_033496555.1">
    <property type="nucleotide sequence ID" value="NZ_JDUU01000041.1"/>
</dbReference>